<dbReference type="InterPro" id="IPR002081">
    <property type="entry name" value="Cryptochrome/DNA_photolyase_1"/>
</dbReference>
<evidence type="ECO:0000256" key="2">
    <source>
        <dbReference type="ARBA" id="ARBA00022630"/>
    </source>
</evidence>
<name>A0A4R6AQN8_9RHOB</name>
<keyword evidence="7" id="KW-0456">Lyase</keyword>
<dbReference type="Gene3D" id="1.25.40.80">
    <property type="match status" value="1"/>
</dbReference>
<sequence>MTTLFWFKRDLRLADHPALALAHNLGKPILPLYVVEPEYWGLPDTSGRQWAFTAECLAEIRETCAARGAPLVVRTGDAVEVIAELVRACGIRQIVSHEETGNLWTFDRDLRVAAWAASAGVNWHEIPQSGVVRRLSGRDGWAAQRTKFVRAPIAECAATLTDFGLDPGPIPTAAQLGLSPDPCPGRQIGGRTHALSVLDEFLTKRGKDYRKAMSSPLAGEWACSRLSPHLALGTISIREAAQATGLRQSASRSARDGWGASLKSFQSRLAWRDHFIQKLEDAPSIETRCLHSAYEGLRPAVPDAARLAAWCNGATGIPFVDACMRFLNHTGWLNFRMRSMLMAVASYHLWLDWRATGMHLARQFTDYEPGIHWSQVQMQSGTTGMNTIRIYNPIKQGYDQDPEAVFIRRWVPELGTVPDAYVHQPWLWPDKSGGYPDPIIDVAEAARLARDRVWAVRRGDNFHREAGKIVHKHASRKDSAGHFVNDRTPRRRRKPPKDDRQASFGF</sequence>
<evidence type="ECO:0000313" key="7">
    <source>
        <dbReference type="EMBL" id="TDL85832.1"/>
    </source>
</evidence>
<dbReference type="PROSITE" id="PS51645">
    <property type="entry name" value="PHR_CRY_ALPHA_BETA"/>
    <property type="match status" value="1"/>
</dbReference>
<dbReference type="SUPFAM" id="SSF48173">
    <property type="entry name" value="Cryptochrome/photolyase FAD-binding domain"/>
    <property type="match status" value="1"/>
</dbReference>
<dbReference type="Gene3D" id="3.40.50.620">
    <property type="entry name" value="HUPs"/>
    <property type="match status" value="1"/>
</dbReference>
<evidence type="ECO:0000256" key="5">
    <source>
        <dbReference type="SAM" id="MobiDB-lite"/>
    </source>
</evidence>
<feature type="compositionally biased region" description="Basic and acidic residues" evidence="5">
    <location>
        <begin position="476"/>
        <end position="488"/>
    </location>
</feature>
<dbReference type="GO" id="GO:0009416">
    <property type="term" value="P:response to light stimulus"/>
    <property type="evidence" value="ECO:0007669"/>
    <property type="project" value="TreeGrafter"/>
</dbReference>
<evidence type="ECO:0000256" key="1">
    <source>
        <dbReference type="ARBA" id="ARBA00001932"/>
    </source>
</evidence>
<dbReference type="GO" id="GO:0003677">
    <property type="term" value="F:DNA binding"/>
    <property type="evidence" value="ECO:0007669"/>
    <property type="project" value="TreeGrafter"/>
</dbReference>
<dbReference type="RefSeq" id="WP_133343637.1">
    <property type="nucleotide sequence ID" value="NZ_SMZO01000038.1"/>
</dbReference>
<dbReference type="SUPFAM" id="SSF52425">
    <property type="entry name" value="Cryptochrome/photolyase, N-terminal domain"/>
    <property type="match status" value="1"/>
</dbReference>
<feature type="compositionally biased region" description="Basic and acidic residues" evidence="5">
    <location>
        <begin position="496"/>
        <end position="506"/>
    </location>
</feature>
<dbReference type="EMBL" id="SMZO01000038">
    <property type="protein sequence ID" value="TDL85832.1"/>
    <property type="molecule type" value="Genomic_DNA"/>
</dbReference>
<keyword evidence="2 4" id="KW-0285">Flavoprotein</keyword>
<keyword evidence="3 4" id="KW-0274">FAD</keyword>
<accession>A0A4R6AQN8</accession>
<comment type="caution">
    <text evidence="7">The sequence shown here is derived from an EMBL/GenBank/DDBJ whole genome shotgun (WGS) entry which is preliminary data.</text>
</comment>
<keyword evidence="8" id="KW-1185">Reference proteome</keyword>
<dbReference type="GO" id="GO:0071949">
    <property type="term" value="F:FAD binding"/>
    <property type="evidence" value="ECO:0007669"/>
    <property type="project" value="TreeGrafter"/>
</dbReference>
<reference evidence="7 8" key="1">
    <citation type="submission" date="2019-03" db="EMBL/GenBank/DDBJ databases">
        <title>Rhodobacteraceae bacterium SM1902, a new member of the family Rhodobacteraceae isolated from Yantai.</title>
        <authorList>
            <person name="Sun Y."/>
        </authorList>
    </citation>
    <scope>NUCLEOTIDE SEQUENCE [LARGE SCALE GENOMIC DNA]</scope>
    <source>
        <strain evidence="7 8">SM1902</strain>
    </source>
</reference>
<feature type="binding site" evidence="4">
    <location>
        <position position="209"/>
    </location>
    <ligand>
        <name>FAD</name>
        <dbReference type="ChEBI" id="CHEBI:57692"/>
    </ligand>
</feature>
<dbReference type="PANTHER" id="PTHR11455:SF9">
    <property type="entry name" value="CRYPTOCHROME CIRCADIAN CLOCK 5 ISOFORM X1"/>
    <property type="match status" value="1"/>
</dbReference>
<dbReference type="Proteomes" id="UP000294562">
    <property type="component" value="Unassembled WGS sequence"/>
</dbReference>
<dbReference type="InterPro" id="IPR036155">
    <property type="entry name" value="Crypto/Photolyase_N_sf"/>
</dbReference>
<dbReference type="Pfam" id="PF00875">
    <property type="entry name" value="DNA_photolyase"/>
    <property type="match status" value="1"/>
</dbReference>
<dbReference type="InterPro" id="IPR005101">
    <property type="entry name" value="Cryptochr/Photolyase_FAD-bd"/>
</dbReference>
<evidence type="ECO:0000313" key="8">
    <source>
        <dbReference type="Proteomes" id="UP000294562"/>
    </source>
</evidence>
<dbReference type="InterPro" id="IPR036134">
    <property type="entry name" value="Crypto/Photolyase_FAD-like_sf"/>
</dbReference>
<dbReference type="Gene3D" id="1.10.579.10">
    <property type="entry name" value="DNA Cyclobutane Dipyrimidine Photolyase, subunit A, domain 3"/>
    <property type="match status" value="1"/>
</dbReference>
<proteinExistence type="predicted"/>
<dbReference type="OrthoDB" id="9772484at2"/>
<gene>
    <name evidence="7" type="ORF">E2L05_14580</name>
</gene>
<evidence type="ECO:0000256" key="4">
    <source>
        <dbReference type="PIRSR" id="PIRSR602081-1"/>
    </source>
</evidence>
<comment type="cofactor">
    <cofactor evidence="4">
        <name>FAD</name>
        <dbReference type="ChEBI" id="CHEBI:57692"/>
    </cofactor>
    <text evidence="4">Binds 1 FAD per subunit.</text>
</comment>
<comment type="cofactor">
    <cofactor evidence="1">
        <name>(6R)-5,10-methylene-5,6,7,8-tetrahydrofolate</name>
        <dbReference type="ChEBI" id="CHEBI:15636"/>
    </cofactor>
</comment>
<dbReference type="Pfam" id="PF03441">
    <property type="entry name" value="FAD_binding_7"/>
    <property type="match status" value="1"/>
</dbReference>
<dbReference type="AlphaFoldDB" id="A0A4R6AQN8"/>
<dbReference type="InterPro" id="IPR014729">
    <property type="entry name" value="Rossmann-like_a/b/a_fold"/>
</dbReference>
<feature type="region of interest" description="Disordered" evidence="5">
    <location>
        <begin position="470"/>
        <end position="506"/>
    </location>
</feature>
<dbReference type="PANTHER" id="PTHR11455">
    <property type="entry name" value="CRYPTOCHROME"/>
    <property type="match status" value="1"/>
</dbReference>
<protein>
    <submittedName>
        <fullName evidence="7">Deoxyribodipyrimidine photo-lyase</fullName>
    </submittedName>
</protein>
<organism evidence="7 8">
    <name type="scientific">Meridianimarinicoccus aquatilis</name>
    <dbReference type="NCBI Taxonomy" id="2552766"/>
    <lineage>
        <taxon>Bacteria</taxon>
        <taxon>Pseudomonadati</taxon>
        <taxon>Pseudomonadota</taxon>
        <taxon>Alphaproteobacteria</taxon>
        <taxon>Rhodobacterales</taxon>
        <taxon>Paracoccaceae</taxon>
        <taxon>Meridianimarinicoccus</taxon>
    </lineage>
</organism>
<feature type="binding site" evidence="4">
    <location>
        <position position="265"/>
    </location>
    <ligand>
        <name>FAD</name>
        <dbReference type="ChEBI" id="CHEBI:57692"/>
    </ligand>
</feature>
<evidence type="ECO:0000259" key="6">
    <source>
        <dbReference type="PROSITE" id="PS51645"/>
    </source>
</evidence>
<dbReference type="GO" id="GO:0003904">
    <property type="term" value="F:deoxyribodipyrimidine photo-lyase activity"/>
    <property type="evidence" value="ECO:0007669"/>
    <property type="project" value="TreeGrafter"/>
</dbReference>
<feature type="domain" description="Photolyase/cryptochrome alpha/beta" evidence="6">
    <location>
        <begin position="1"/>
        <end position="131"/>
    </location>
</feature>
<dbReference type="InterPro" id="IPR006050">
    <property type="entry name" value="DNA_photolyase_N"/>
</dbReference>
<evidence type="ECO:0000256" key="3">
    <source>
        <dbReference type="ARBA" id="ARBA00022827"/>
    </source>
</evidence>